<dbReference type="OrthoDB" id="5981244at2759"/>
<evidence type="ECO:0000256" key="1">
    <source>
        <dbReference type="SAM" id="MobiDB-lite"/>
    </source>
</evidence>
<feature type="compositionally biased region" description="Polar residues" evidence="1">
    <location>
        <begin position="513"/>
        <end position="526"/>
    </location>
</feature>
<evidence type="ECO:0000313" key="3">
    <source>
        <dbReference type="Proteomes" id="UP000275408"/>
    </source>
</evidence>
<feature type="region of interest" description="Disordered" evidence="1">
    <location>
        <begin position="125"/>
        <end position="144"/>
    </location>
</feature>
<proteinExistence type="predicted"/>
<dbReference type="EMBL" id="RCHS01001707">
    <property type="protein sequence ID" value="RMX51916.1"/>
    <property type="molecule type" value="Genomic_DNA"/>
</dbReference>
<gene>
    <name evidence="2" type="ORF">pdam_00012185</name>
</gene>
<dbReference type="Proteomes" id="UP000275408">
    <property type="component" value="Unassembled WGS sequence"/>
</dbReference>
<feature type="region of interest" description="Disordered" evidence="1">
    <location>
        <begin position="78"/>
        <end position="109"/>
    </location>
</feature>
<feature type="compositionally biased region" description="Basic and acidic residues" evidence="1">
    <location>
        <begin position="218"/>
        <end position="231"/>
    </location>
</feature>
<feature type="compositionally biased region" description="Polar residues" evidence="1">
    <location>
        <begin position="80"/>
        <end position="108"/>
    </location>
</feature>
<feature type="compositionally biased region" description="Basic and acidic residues" evidence="1">
    <location>
        <begin position="176"/>
        <end position="185"/>
    </location>
</feature>
<feature type="region of interest" description="Disordered" evidence="1">
    <location>
        <begin position="378"/>
        <end position="536"/>
    </location>
</feature>
<feature type="compositionally biased region" description="Polar residues" evidence="1">
    <location>
        <begin position="150"/>
        <end position="159"/>
    </location>
</feature>
<feature type="compositionally biased region" description="Basic and acidic residues" evidence="1">
    <location>
        <begin position="437"/>
        <end position="446"/>
    </location>
</feature>
<accession>A0A3M6UEB2</accession>
<name>A0A3M6UEB2_POCDA</name>
<dbReference type="AlphaFoldDB" id="A0A3M6UEB2"/>
<dbReference type="STRING" id="46731.A0A3M6UEB2"/>
<feature type="compositionally biased region" description="Basic and acidic residues" evidence="1">
    <location>
        <begin position="418"/>
        <end position="430"/>
    </location>
</feature>
<feature type="compositionally biased region" description="Basic and acidic residues" evidence="1">
    <location>
        <begin position="496"/>
        <end position="512"/>
    </location>
</feature>
<feature type="region of interest" description="Disordered" evidence="1">
    <location>
        <begin position="150"/>
        <end position="240"/>
    </location>
</feature>
<protein>
    <submittedName>
        <fullName evidence="2">Uncharacterized protein</fullName>
    </submittedName>
</protein>
<dbReference type="OMA" id="VMHEIAM"/>
<evidence type="ECO:0000313" key="2">
    <source>
        <dbReference type="EMBL" id="RMX51916.1"/>
    </source>
</evidence>
<organism evidence="2 3">
    <name type="scientific">Pocillopora damicornis</name>
    <name type="common">Cauliflower coral</name>
    <name type="synonym">Millepora damicornis</name>
    <dbReference type="NCBI Taxonomy" id="46731"/>
    <lineage>
        <taxon>Eukaryota</taxon>
        <taxon>Metazoa</taxon>
        <taxon>Cnidaria</taxon>
        <taxon>Anthozoa</taxon>
        <taxon>Hexacorallia</taxon>
        <taxon>Scleractinia</taxon>
        <taxon>Astrocoeniina</taxon>
        <taxon>Pocilloporidae</taxon>
        <taxon>Pocillopora</taxon>
    </lineage>
</organism>
<reference evidence="2 3" key="1">
    <citation type="journal article" date="2018" name="Sci. Rep.">
        <title>Comparative analysis of the Pocillopora damicornis genome highlights role of immune system in coral evolution.</title>
        <authorList>
            <person name="Cunning R."/>
            <person name="Bay R.A."/>
            <person name="Gillette P."/>
            <person name="Baker A.C."/>
            <person name="Traylor-Knowles N."/>
        </authorList>
    </citation>
    <scope>NUCLEOTIDE SEQUENCE [LARGE SCALE GENOMIC DNA]</scope>
    <source>
        <strain evidence="2">RSMAS</strain>
        <tissue evidence="2">Whole animal</tissue>
    </source>
</reference>
<keyword evidence="3" id="KW-1185">Reference proteome</keyword>
<comment type="caution">
    <text evidence="2">The sequence shown here is derived from an EMBL/GenBank/DDBJ whole genome shotgun (WGS) entry which is preliminary data.</text>
</comment>
<sequence>MNTGQKGKSLDRLDRDGVAQHRNVMHEIAMKKQISMYQREEKILERELREISKVKETLLQIRAPLRRRVQAAAIEDNLEESSGTERSLRKTSVATRKTSVSTSSAQEKCTNEKDMAGACASKLQTFPGRPSLQEAAPSPNPRQRKISMQVRTHQNTPQGISALPQRKISAPTFGSKKNEVSEDCGKSGSFLPVIKTPNPPADCSPSIKRKSPLIDRPLSGEKNNESADNRNRPRSPALLTPIAPSRADTIRARSVPCDLPSHLAKTPRSRKPVDPDECASLTMEETLRIKGKFRQIGHSVIATALLKGLKQKGQLSSEAIHNMHKPISLDEANEAKVEVNEETDVAAAELKDDEEDKVKPTGQGGKSFKNLARKTINVNRMIGTTGRRRAQSDPVPEMSGSVNKPSLRPKTSGLSIVRHSDKVLVQEKAETTSAQQRRKDSNETQKDFNTQGDESENSSQNQQMYKKHSTEVDPLRPLMNPRTAHARRRKVTVTGDARDYSEQADNMAKDTRPQSAQLDESTTANKSVRFASDAWT</sequence>
<feature type="compositionally biased region" description="Polar residues" evidence="1">
    <location>
        <begin position="447"/>
        <end position="464"/>
    </location>
</feature>